<comment type="caution">
    <text evidence="2">The sequence shown here is derived from an EMBL/GenBank/DDBJ whole genome shotgun (WGS) entry which is preliminary data.</text>
</comment>
<organism evidence="2 3">
    <name type="scientific">Rhodofomes roseus</name>
    <dbReference type="NCBI Taxonomy" id="34475"/>
    <lineage>
        <taxon>Eukaryota</taxon>
        <taxon>Fungi</taxon>
        <taxon>Dikarya</taxon>
        <taxon>Basidiomycota</taxon>
        <taxon>Agaricomycotina</taxon>
        <taxon>Agaricomycetes</taxon>
        <taxon>Polyporales</taxon>
        <taxon>Rhodofomes</taxon>
    </lineage>
</organism>
<feature type="compositionally biased region" description="Basic and acidic residues" evidence="1">
    <location>
        <begin position="854"/>
        <end position="866"/>
    </location>
</feature>
<dbReference type="Proteomes" id="UP000814176">
    <property type="component" value="Unassembled WGS sequence"/>
</dbReference>
<evidence type="ECO:0000313" key="3">
    <source>
        <dbReference type="Proteomes" id="UP000814176"/>
    </source>
</evidence>
<gene>
    <name evidence="2" type="ORF">C8Q71DRAFT_423247</name>
</gene>
<proteinExistence type="predicted"/>
<feature type="compositionally biased region" description="Basic and acidic residues" evidence="1">
    <location>
        <begin position="773"/>
        <end position="782"/>
    </location>
</feature>
<feature type="compositionally biased region" description="Basic and acidic residues" evidence="1">
    <location>
        <begin position="811"/>
        <end position="832"/>
    </location>
</feature>
<feature type="region of interest" description="Disordered" evidence="1">
    <location>
        <begin position="1"/>
        <end position="22"/>
    </location>
</feature>
<name>A0ABQ8KQ87_9APHY</name>
<reference evidence="2 3" key="1">
    <citation type="journal article" date="2021" name="Environ. Microbiol.">
        <title>Gene family expansions and transcriptome signatures uncover fungal adaptations to wood decay.</title>
        <authorList>
            <person name="Hage H."/>
            <person name="Miyauchi S."/>
            <person name="Viragh M."/>
            <person name="Drula E."/>
            <person name="Min B."/>
            <person name="Chaduli D."/>
            <person name="Navarro D."/>
            <person name="Favel A."/>
            <person name="Norest M."/>
            <person name="Lesage-Meessen L."/>
            <person name="Balint B."/>
            <person name="Merenyi Z."/>
            <person name="de Eugenio L."/>
            <person name="Morin E."/>
            <person name="Martinez A.T."/>
            <person name="Baldrian P."/>
            <person name="Stursova M."/>
            <person name="Martinez M.J."/>
            <person name="Novotny C."/>
            <person name="Magnuson J.K."/>
            <person name="Spatafora J.W."/>
            <person name="Maurice S."/>
            <person name="Pangilinan J."/>
            <person name="Andreopoulos W."/>
            <person name="LaButti K."/>
            <person name="Hundley H."/>
            <person name="Na H."/>
            <person name="Kuo A."/>
            <person name="Barry K."/>
            <person name="Lipzen A."/>
            <person name="Henrissat B."/>
            <person name="Riley R."/>
            <person name="Ahrendt S."/>
            <person name="Nagy L.G."/>
            <person name="Grigoriev I.V."/>
            <person name="Martin F."/>
            <person name="Rosso M.N."/>
        </authorList>
    </citation>
    <scope>NUCLEOTIDE SEQUENCE [LARGE SCALE GENOMIC DNA]</scope>
    <source>
        <strain evidence="2 3">CIRM-BRFM 1785</strain>
    </source>
</reference>
<feature type="compositionally biased region" description="Basic residues" evidence="1">
    <location>
        <begin position="243"/>
        <end position="252"/>
    </location>
</feature>
<feature type="compositionally biased region" description="Polar residues" evidence="1">
    <location>
        <begin position="422"/>
        <end position="435"/>
    </location>
</feature>
<feature type="compositionally biased region" description="Basic residues" evidence="1">
    <location>
        <begin position="208"/>
        <end position="222"/>
    </location>
</feature>
<feature type="region of interest" description="Disordered" evidence="1">
    <location>
        <begin position="133"/>
        <end position="365"/>
    </location>
</feature>
<feature type="compositionally biased region" description="Pro residues" evidence="1">
    <location>
        <begin position="299"/>
        <end position="310"/>
    </location>
</feature>
<feature type="compositionally biased region" description="Low complexity" evidence="1">
    <location>
        <begin position="327"/>
        <end position="358"/>
    </location>
</feature>
<feature type="region of interest" description="Disordered" evidence="1">
    <location>
        <begin position="78"/>
        <end position="101"/>
    </location>
</feature>
<dbReference type="EMBL" id="JADCUA010000004">
    <property type="protein sequence ID" value="KAH9840787.1"/>
    <property type="molecule type" value="Genomic_DNA"/>
</dbReference>
<feature type="compositionally biased region" description="Pro residues" evidence="1">
    <location>
        <begin position="566"/>
        <end position="585"/>
    </location>
</feature>
<keyword evidence="3" id="KW-1185">Reference proteome</keyword>
<feature type="compositionally biased region" description="Basic residues" evidence="1">
    <location>
        <begin position="275"/>
        <end position="289"/>
    </location>
</feature>
<accession>A0ABQ8KQ87</accession>
<sequence length="902" mass="97271">MSSTTRPRPPRERPQPIDNRGSMLRASILESALELGVGSGGTVAKWMFSPVEEGDEDIDAETAASPSLTYASTATSEDSFLSNAQSPRSQPGAGILLSPPNRVGIVQSSTYASREGLSPISEGAQRLQFDLSVSPEPRLVSPIPPSGLGNKLRKLRLNTNGDESDGGYISEAGKGKKEKTKKSKKKAKDDGNGTEDESDGGYFSEASRKRRKKMKKEKKAAKEKRAESPATDYETDGGGIGRAKTKKTRGRKASIMSPGTGDESDGGNLSESSAKKKGFFRLNPRSRKKRDADGSPSQEVPPVPALPTMPHPIADHFIRTLTPNMPELSRTTSDTSRTTSEWSRTTTETERTATPVTSSVHTPDEASLISYASTEPDAGSIIAREGLTKAFGDAKSIHRPSYDVLATFRNPSPMRPAPNQPEDAQSPLSPSSHPFSRTYDSRDQSSPPKTKGTKPVISAPNTAMLSAKHVPAPLVLGSPTSIRSQTAQQYPFTPGSDYVMVTPQATPTPNQSMQRPAAPSDLEAARPDSEFLLPSPSRRGFNDNGPPSPSASQSSLRPQVAAYYNIPPPTPPPQGPLPDVPPELSRPPYAASPELSRTVSADDMRARSPLARSPLSATRANPPTRALPLAPMSAPMHSARSASESDARSPSPPGAALSVPVISEPVPRTQRGRISPFPASPVLPSRALSPMFSRSASPALMTPPVSANPALSPRAERMARYTGNKPGSADGYMPSGSWRDPGRLDAQWAPRSNSSLEQRRPDAFDAPSVRKKVSFEDERPSMDEPEDELVYAGERSELHMGEDSDMEDDAEHVVDDDRSLYPEDDDRSHYGDSRPGTMYSEGEGERYSMYSQSDGRRSFFDEDKSAATRDRFVKQVEKMYGEYKVPPVPALSPQQLNRGVVG</sequence>
<feature type="compositionally biased region" description="Polar residues" evidence="1">
    <location>
        <begin position="78"/>
        <end position="89"/>
    </location>
</feature>
<dbReference type="GeneID" id="71999197"/>
<feature type="region of interest" description="Disordered" evidence="1">
    <location>
        <begin position="406"/>
        <end position="866"/>
    </location>
</feature>
<feature type="compositionally biased region" description="Basic residues" evidence="1">
    <location>
        <begin position="176"/>
        <end position="186"/>
    </location>
</feature>
<evidence type="ECO:0000313" key="2">
    <source>
        <dbReference type="EMBL" id="KAH9840787.1"/>
    </source>
</evidence>
<protein>
    <submittedName>
        <fullName evidence="2">Uncharacterized protein</fullName>
    </submittedName>
</protein>
<feature type="compositionally biased region" description="Polar residues" evidence="1">
    <location>
        <begin position="503"/>
        <end position="514"/>
    </location>
</feature>
<feature type="compositionally biased region" description="Polar residues" evidence="1">
    <location>
        <begin position="478"/>
        <end position="491"/>
    </location>
</feature>
<evidence type="ECO:0000256" key="1">
    <source>
        <dbReference type="SAM" id="MobiDB-lite"/>
    </source>
</evidence>
<dbReference type="RefSeq" id="XP_047782253.1">
    <property type="nucleotide sequence ID" value="XM_047918465.1"/>
</dbReference>